<dbReference type="PANTHER" id="PTHR34122">
    <property type="entry name" value="EXPRESSED PROTEIN-RELATED"/>
    <property type="match status" value="1"/>
</dbReference>
<reference evidence="6" key="1">
    <citation type="submission" date="2025-08" db="UniProtKB">
        <authorList>
            <consortium name="RefSeq"/>
        </authorList>
    </citation>
    <scope>IDENTIFICATION</scope>
    <source>
        <tissue evidence="6">Fruit stalk</tissue>
    </source>
</reference>
<dbReference type="KEGG" id="dzi:111310918"/>
<feature type="compositionally biased region" description="Basic and acidic residues" evidence="3">
    <location>
        <begin position="100"/>
        <end position="112"/>
    </location>
</feature>
<dbReference type="PROSITE" id="PS51667">
    <property type="entry name" value="WRC"/>
    <property type="match status" value="1"/>
</dbReference>
<dbReference type="Proteomes" id="UP000515121">
    <property type="component" value="Unplaced"/>
</dbReference>
<gene>
    <name evidence="6" type="primary">LOC111310918</name>
</gene>
<name>A0A6P6AME2_DURZI</name>
<evidence type="ECO:0000313" key="5">
    <source>
        <dbReference type="Proteomes" id="UP000515121"/>
    </source>
</evidence>
<dbReference type="InterPro" id="IPR014977">
    <property type="entry name" value="WRC_dom"/>
</dbReference>
<evidence type="ECO:0000256" key="1">
    <source>
        <dbReference type="ARBA" id="ARBA00023242"/>
    </source>
</evidence>
<accession>A0A6P6AME2</accession>
<evidence type="ECO:0000259" key="4">
    <source>
        <dbReference type="PROSITE" id="PS51667"/>
    </source>
</evidence>
<evidence type="ECO:0000256" key="3">
    <source>
        <dbReference type="SAM" id="MobiDB-lite"/>
    </source>
</evidence>
<dbReference type="Pfam" id="PF08879">
    <property type="entry name" value="WRC"/>
    <property type="match status" value="1"/>
</dbReference>
<dbReference type="AlphaFoldDB" id="A0A6P6AME2"/>
<proteinExistence type="predicted"/>
<dbReference type="RefSeq" id="XP_022766026.1">
    <property type="nucleotide sequence ID" value="XM_022910291.1"/>
</dbReference>
<sequence>MLPSFFSCWVFIWHDIGWWCEEERAIPLKKRRVVVTVSHEKNQSKEMMKKGALEEGYDQRCNRGNGKGWRCDKMRVKGHSLCKHHLEMQRMRNNNNPGRNQEDESLAVKDRANQIRENKRVRVVKARSMSSLLRDTVPLLYY</sequence>
<evidence type="ECO:0000256" key="2">
    <source>
        <dbReference type="PROSITE-ProRule" id="PRU01002"/>
    </source>
</evidence>
<feature type="region of interest" description="Disordered" evidence="3">
    <location>
        <begin position="91"/>
        <end position="112"/>
    </location>
</feature>
<evidence type="ECO:0000313" key="6">
    <source>
        <dbReference type="RefSeq" id="XP_022766026.1"/>
    </source>
</evidence>
<organism evidence="5 6">
    <name type="scientific">Durio zibethinus</name>
    <name type="common">Durian</name>
    <dbReference type="NCBI Taxonomy" id="66656"/>
    <lineage>
        <taxon>Eukaryota</taxon>
        <taxon>Viridiplantae</taxon>
        <taxon>Streptophyta</taxon>
        <taxon>Embryophyta</taxon>
        <taxon>Tracheophyta</taxon>
        <taxon>Spermatophyta</taxon>
        <taxon>Magnoliopsida</taxon>
        <taxon>eudicotyledons</taxon>
        <taxon>Gunneridae</taxon>
        <taxon>Pentapetalae</taxon>
        <taxon>rosids</taxon>
        <taxon>malvids</taxon>
        <taxon>Malvales</taxon>
        <taxon>Malvaceae</taxon>
        <taxon>Helicteroideae</taxon>
        <taxon>Durio</taxon>
    </lineage>
</organism>
<keyword evidence="5" id="KW-1185">Reference proteome</keyword>
<dbReference type="GeneID" id="111310918"/>
<feature type="domain" description="WRC" evidence="4">
    <location>
        <begin position="55"/>
        <end position="99"/>
    </location>
</feature>
<dbReference type="OrthoDB" id="1678035at2759"/>
<comment type="caution">
    <text evidence="2">Lacks conserved residue(s) required for the propagation of feature annotation.</text>
</comment>
<protein>
    <submittedName>
        <fullName evidence="6">Growth-regulating factor 7-like</fullName>
    </submittedName>
</protein>
<keyword evidence="1" id="KW-0539">Nucleus</keyword>
<dbReference type="PANTHER" id="PTHR34122:SF1">
    <property type="entry name" value="EXPRESSED PROTEIN"/>
    <property type="match status" value="1"/>
</dbReference>